<reference evidence="3 4" key="1">
    <citation type="journal article" date="2024" name="Nat. Commun.">
        <title>Phylogenomics reveals the evolutionary origins of lichenization in chlorophyte algae.</title>
        <authorList>
            <person name="Puginier C."/>
            <person name="Libourel C."/>
            <person name="Otte J."/>
            <person name="Skaloud P."/>
            <person name="Haon M."/>
            <person name="Grisel S."/>
            <person name="Petersen M."/>
            <person name="Berrin J.G."/>
            <person name="Delaux P.M."/>
            <person name="Dal Grande F."/>
            <person name="Keller J."/>
        </authorList>
    </citation>
    <scope>NUCLEOTIDE SEQUENCE [LARGE SCALE GENOMIC DNA]</scope>
    <source>
        <strain evidence="3 4">SAG 2145</strain>
    </source>
</reference>
<organism evidence="3 4">
    <name type="scientific">Apatococcus lobatus</name>
    <dbReference type="NCBI Taxonomy" id="904363"/>
    <lineage>
        <taxon>Eukaryota</taxon>
        <taxon>Viridiplantae</taxon>
        <taxon>Chlorophyta</taxon>
        <taxon>core chlorophytes</taxon>
        <taxon>Trebouxiophyceae</taxon>
        <taxon>Chlorellales</taxon>
        <taxon>Chlorellaceae</taxon>
        <taxon>Apatococcus</taxon>
    </lineage>
</organism>
<sequence>MPRRQATAQRPLSGTGGTTAARGPQPSQQGVKDKFYFTMVGVMAALAGVVLYLRAMQYYPPTSQQTASAYQAFLVFWLVIVARFTYTFVWQNHLTSQGTAQWQPGGIELPGTTRKLDADGEPALRSAAQFKSR</sequence>
<evidence type="ECO:0000256" key="2">
    <source>
        <dbReference type="SAM" id="Phobius"/>
    </source>
</evidence>
<comment type="caution">
    <text evidence="3">The sequence shown here is derived from an EMBL/GenBank/DDBJ whole genome shotgun (WGS) entry which is preliminary data.</text>
</comment>
<keyword evidence="2" id="KW-0472">Membrane</keyword>
<feature type="transmembrane region" description="Helical" evidence="2">
    <location>
        <begin position="67"/>
        <end position="86"/>
    </location>
</feature>
<accession>A0AAW1RWS9</accession>
<keyword evidence="2" id="KW-1133">Transmembrane helix</keyword>
<gene>
    <name evidence="3" type="ORF">WJX74_006836</name>
</gene>
<proteinExistence type="predicted"/>
<keyword evidence="2" id="KW-0812">Transmembrane</keyword>
<feature type="transmembrane region" description="Helical" evidence="2">
    <location>
        <begin position="35"/>
        <end position="55"/>
    </location>
</feature>
<dbReference type="AlphaFoldDB" id="A0AAW1RWS9"/>
<dbReference type="Proteomes" id="UP001438707">
    <property type="component" value="Unassembled WGS sequence"/>
</dbReference>
<name>A0AAW1RWS9_9CHLO</name>
<evidence type="ECO:0000313" key="3">
    <source>
        <dbReference type="EMBL" id="KAK9837868.1"/>
    </source>
</evidence>
<dbReference type="EMBL" id="JALJOS010000006">
    <property type="protein sequence ID" value="KAK9837868.1"/>
    <property type="molecule type" value="Genomic_DNA"/>
</dbReference>
<feature type="compositionally biased region" description="Polar residues" evidence="1">
    <location>
        <begin position="1"/>
        <end position="12"/>
    </location>
</feature>
<evidence type="ECO:0000313" key="4">
    <source>
        <dbReference type="Proteomes" id="UP001438707"/>
    </source>
</evidence>
<evidence type="ECO:0000256" key="1">
    <source>
        <dbReference type="SAM" id="MobiDB-lite"/>
    </source>
</evidence>
<protein>
    <submittedName>
        <fullName evidence="3">Uncharacterized protein</fullName>
    </submittedName>
</protein>
<feature type="region of interest" description="Disordered" evidence="1">
    <location>
        <begin position="1"/>
        <end position="28"/>
    </location>
</feature>
<keyword evidence="4" id="KW-1185">Reference proteome</keyword>